<proteinExistence type="inferred from homology"/>
<accession>A0ABN9SE12</accession>
<keyword evidence="3" id="KW-0539">Nucleus</keyword>
<evidence type="ECO:0000313" key="5">
    <source>
        <dbReference type="EMBL" id="CAK0829611.1"/>
    </source>
</evidence>
<evidence type="ECO:0000256" key="2">
    <source>
        <dbReference type="ARBA" id="ARBA00010849"/>
    </source>
</evidence>
<dbReference type="InterPro" id="IPR049629">
    <property type="entry name" value="DPY30_SDC1_DD"/>
</dbReference>
<protein>
    <submittedName>
        <fullName evidence="5">Uncharacterized protein</fullName>
    </submittedName>
</protein>
<comment type="similarity">
    <text evidence="2">Belongs to the dpy-30 family.</text>
</comment>
<comment type="subcellular location">
    <subcellularLocation>
        <location evidence="1">Nucleus</location>
    </subcellularLocation>
</comment>
<feature type="region of interest" description="Disordered" evidence="4">
    <location>
        <begin position="101"/>
        <end position="120"/>
    </location>
</feature>
<gene>
    <name evidence="5" type="ORF">PCOR1329_LOCUS28504</name>
</gene>
<comment type="caution">
    <text evidence="5">The sequence shown here is derived from an EMBL/GenBank/DDBJ whole genome shotgun (WGS) entry which is preliminary data.</text>
</comment>
<keyword evidence="6" id="KW-1185">Reference proteome</keyword>
<dbReference type="Pfam" id="PF05186">
    <property type="entry name" value="Dpy-30"/>
    <property type="match status" value="1"/>
</dbReference>
<feature type="compositionally biased region" description="Low complexity" evidence="4">
    <location>
        <begin position="1"/>
        <end position="22"/>
    </location>
</feature>
<sequence length="120" mass="12944">MEGADATQPAAGAGAAPSTEEPVVVKSQAYADPAEGAAAERLAMDARLAMETHDLPLRQYLDQYVVPTLLPGMNAVTEERPENPVEWLAYYLLKNNPKRRAEIAESTRDAPPEEAEAAPQ</sequence>
<name>A0ABN9SE12_9DINO</name>
<dbReference type="Proteomes" id="UP001189429">
    <property type="component" value="Unassembled WGS sequence"/>
</dbReference>
<organism evidence="5 6">
    <name type="scientific">Prorocentrum cordatum</name>
    <dbReference type="NCBI Taxonomy" id="2364126"/>
    <lineage>
        <taxon>Eukaryota</taxon>
        <taxon>Sar</taxon>
        <taxon>Alveolata</taxon>
        <taxon>Dinophyceae</taxon>
        <taxon>Prorocentrales</taxon>
        <taxon>Prorocentraceae</taxon>
        <taxon>Prorocentrum</taxon>
    </lineage>
</organism>
<feature type="region of interest" description="Disordered" evidence="4">
    <location>
        <begin position="1"/>
        <end position="24"/>
    </location>
</feature>
<dbReference type="Gene3D" id="1.20.890.10">
    <property type="entry name" value="cAMP-dependent protein kinase regulatory subunit, dimerization-anchoring domain"/>
    <property type="match status" value="1"/>
</dbReference>
<dbReference type="CDD" id="cd22965">
    <property type="entry name" value="DD_DPY30_SDC1"/>
    <property type="match status" value="1"/>
</dbReference>
<dbReference type="EMBL" id="CAUYUJ010010535">
    <property type="protein sequence ID" value="CAK0829611.1"/>
    <property type="molecule type" value="Genomic_DNA"/>
</dbReference>
<dbReference type="InterPro" id="IPR007858">
    <property type="entry name" value="Dpy-30_motif"/>
</dbReference>
<evidence type="ECO:0000256" key="1">
    <source>
        <dbReference type="ARBA" id="ARBA00004123"/>
    </source>
</evidence>
<reference evidence="5" key="1">
    <citation type="submission" date="2023-10" db="EMBL/GenBank/DDBJ databases">
        <authorList>
            <person name="Chen Y."/>
            <person name="Shah S."/>
            <person name="Dougan E. K."/>
            <person name="Thang M."/>
            <person name="Chan C."/>
        </authorList>
    </citation>
    <scope>NUCLEOTIDE SEQUENCE [LARGE SCALE GENOMIC DNA]</scope>
</reference>
<evidence type="ECO:0000313" key="6">
    <source>
        <dbReference type="Proteomes" id="UP001189429"/>
    </source>
</evidence>
<feature type="compositionally biased region" description="Basic and acidic residues" evidence="4">
    <location>
        <begin position="101"/>
        <end position="111"/>
    </location>
</feature>
<evidence type="ECO:0000256" key="3">
    <source>
        <dbReference type="ARBA" id="ARBA00023242"/>
    </source>
</evidence>
<evidence type="ECO:0000256" key="4">
    <source>
        <dbReference type="SAM" id="MobiDB-lite"/>
    </source>
</evidence>